<keyword evidence="3" id="KW-1185">Reference proteome</keyword>
<evidence type="ECO:0000313" key="3">
    <source>
        <dbReference type="Proteomes" id="UP000015101"/>
    </source>
</evidence>
<dbReference type="KEGG" id="hro:HELRODRAFT_127227"/>
<dbReference type="GeneID" id="20195982"/>
<dbReference type="InParanoid" id="T1EHD2"/>
<proteinExistence type="predicted"/>
<dbReference type="EnsemblMetazoa" id="HelroT127227">
    <property type="protein sequence ID" value="HelroP127227"/>
    <property type="gene ID" value="HelroG127227"/>
</dbReference>
<gene>
    <name evidence="2" type="primary">20195982</name>
    <name evidence="1" type="ORF">HELRODRAFT_127227</name>
</gene>
<reference evidence="1 3" key="2">
    <citation type="journal article" date="2013" name="Nature">
        <title>Insights into bilaterian evolution from three spiralian genomes.</title>
        <authorList>
            <person name="Simakov O."/>
            <person name="Marletaz F."/>
            <person name="Cho S.J."/>
            <person name="Edsinger-Gonzales E."/>
            <person name="Havlak P."/>
            <person name="Hellsten U."/>
            <person name="Kuo D.H."/>
            <person name="Larsson T."/>
            <person name="Lv J."/>
            <person name="Arendt D."/>
            <person name="Savage R."/>
            <person name="Osoegawa K."/>
            <person name="de Jong P."/>
            <person name="Grimwood J."/>
            <person name="Chapman J.A."/>
            <person name="Shapiro H."/>
            <person name="Aerts A."/>
            <person name="Otillar R.P."/>
            <person name="Terry A.Y."/>
            <person name="Boore J.L."/>
            <person name="Grigoriev I.V."/>
            <person name="Lindberg D.R."/>
            <person name="Seaver E.C."/>
            <person name="Weisblat D.A."/>
            <person name="Putnam N.H."/>
            <person name="Rokhsar D.S."/>
        </authorList>
    </citation>
    <scope>NUCLEOTIDE SEQUENCE</scope>
</reference>
<name>T1EHD2_HELRO</name>
<organism evidence="2 3">
    <name type="scientific">Helobdella robusta</name>
    <name type="common">Californian leech</name>
    <dbReference type="NCBI Taxonomy" id="6412"/>
    <lineage>
        <taxon>Eukaryota</taxon>
        <taxon>Metazoa</taxon>
        <taxon>Spiralia</taxon>
        <taxon>Lophotrochozoa</taxon>
        <taxon>Annelida</taxon>
        <taxon>Clitellata</taxon>
        <taxon>Hirudinea</taxon>
        <taxon>Rhynchobdellida</taxon>
        <taxon>Glossiphoniidae</taxon>
        <taxon>Helobdella</taxon>
    </lineage>
</organism>
<dbReference type="CTD" id="20195982"/>
<reference evidence="2" key="3">
    <citation type="submission" date="2015-06" db="UniProtKB">
        <authorList>
            <consortium name="EnsemblMetazoa"/>
        </authorList>
    </citation>
    <scope>IDENTIFICATION</scope>
</reference>
<dbReference type="EMBL" id="AMQM01003190">
    <property type="status" value="NOT_ANNOTATED_CDS"/>
    <property type="molecule type" value="Genomic_DNA"/>
</dbReference>
<evidence type="ECO:0000313" key="1">
    <source>
        <dbReference type="EMBL" id="ESO08324.1"/>
    </source>
</evidence>
<dbReference type="RefSeq" id="XP_009013254.1">
    <property type="nucleotide sequence ID" value="XM_009015006.1"/>
</dbReference>
<dbReference type="OrthoDB" id="6153278at2759"/>
<evidence type="ECO:0000313" key="2">
    <source>
        <dbReference type="EnsemblMetazoa" id="HelroP127227"/>
    </source>
</evidence>
<protein>
    <recommendedName>
        <fullName evidence="4">Reverse transcriptase domain-containing protein</fullName>
    </recommendedName>
</protein>
<dbReference type="EMBL" id="KB096080">
    <property type="protein sequence ID" value="ESO08324.1"/>
    <property type="molecule type" value="Genomic_DNA"/>
</dbReference>
<dbReference type="Proteomes" id="UP000015101">
    <property type="component" value="Unassembled WGS sequence"/>
</dbReference>
<dbReference type="AlphaFoldDB" id="T1EHD2"/>
<accession>T1EHD2</accession>
<sequence>FLDLSSAFDTVDHVVLLKRLSVSFFIGGVVLDWRASYLTGRAQKVCFGGLVS</sequence>
<dbReference type="HOGENOM" id="CLU_210040_0_0_1"/>
<reference evidence="3" key="1">
    <citation type="submission" date="2012-12" db="EMBL/GenBank/DDBJ databases">
        <authorList>
            <person name="Hellsten U."/>
            <person name="Grimwood J."/>
            <person name="Chapman J.A."/>
            <person name="Shapiro H."/>
            <person name="Aerts A."/>
            <person name="Otillar R.P."/>
            <person name="Terry A.Y."/>
            <person name="Boore J.L."/>
            <person name="Simakov O."/>
            <person name="Marletaz F."/>
            <person name="Cho S.-J."/>
            <person name="Edsinger-Gonzales E."/>
            <person name="Havlak P."/>
            <person name="Kuo D.-H."/>
            <person name="Larsson T."/>
            <person name="Lv J."/>
            <person name="Arendt D."/>
            <person name="Savage R."/>
            <person name="Osoegawa K."/>
            <person name="de Jong P."/>
            <person name="Lindberg D.R."/>
            <person name="Seaver E.C."/>
            <person name="Weisblat D.A."/>
            <person name="Putnam N.H."/>
            <person name="Grigoriev I.V."/>
            <person name="Rokhsar D.S."/>
        </authorList>
    </citation>
    <scope>NUCLEOTIDE SEQUENCE</scope>
</reference>
<evidence type="ECO:0008006" key="4">
    <source>
        <dbReference type="Google" id="ProtNLM"/>
    </source>
</evidence>